<gene>
    <name evidence="2" type="ORF">GON04_17250</name>
</gene>
<protein>
    <recommendedName>
        <fullName evidence="4">DUF2214 family protein</fullName>
    </recommendedName>
</protein>
<evidence type="ECO:0000313" key="3">
    <source>
        <dbReference type="Proteomes" id="UP000469385"/>
    </source>
</evidence>
<feature type="transmembrane region" description="Helical" evidence="1">
    <location>
        <begin position="59"/>
        <end position="80"/>
    </location>
</feature>
<keyword evidence="1" id="KW-0472">Membrane</keyword>
<feature type="transmembrane region" description="Helical" evidence="1">
    <location>
        <begin position="6"/>
        <end position="26"/>
    </location>
</feature>
<accession>A0A6N8IWJ4</accession>
<keyword evidence="1" id="KW-1133">Transmembrane helix</keyword>
<organism evidence="2 3">
    <name type="scientific">Ramlibacter pinisoli</name>
    <dbReference type="NCBI Taxonomy" id="2682844"/>
    <lineage>
        <taxon>Bacteria</taxon>
        <taxon>Pseudomonadati</taxon>
        <taxon>Pseudomonadota</taxon>
        <taxon>Betaproteobacteria</taxon>
        <taxon>Burkholderiales</taxon>
        <taxon>Comamonadaceae</taxon>
        <taxon>Ramlibacter</taxon>
    </lineage>
</organism>
<evidence type="ECO:0000256" key="1">
    <source>
        <dbReference type="SAM" id="Phobius"/>
    </source>
</evidence>
<evidence type="ECO:0008006" key="4">
    <source>
        <dbReference type="Google" id="ProtNLM"/>
    </source>
</evidence>
<sequence length="210" mass="23199">MNPELIRMGIVFLHLVACCVALGLVFTSDVAMIKGLLRPTPDAQDEEHLTHLHKTISRALLVLWLTGIGLVSFDILAKGVGTLANPKLQSKIALVVLLTLNGMVLQRQVMPFLHRAGSLMKLTFPRRMVALFVGSVSGVSWFYAALLGIGRPLNWKYSLTEILMAYPFLIVGGFVGMVFLTAWAEYQGRQAVRTTEPADSWEILPRPLLT</sequence>
<feature type="transmembrane region" description="Helical" evidence="1">
    <location>
        <begin position="162"/>
        <end position="184"/>
    </location>
</feature>
<dbReference type="Proteomes" id="UP000469385">
    <property type="component" value="Unassembled WGS sequence"/>
</dbReference>
<evidence type="ECO:0000313" key="2">
    <source>
        <dbReference type="EMBL" id="MVQ31207.1"/>
    </source>
</evidence>
<comment type="caution">
    <text evidence="2">The sequence shown here is derived from an EMBL/GenBank/DDBJ whole genome shotgun (WGS) entry which is preliminary data.</text>
</comment>
<dbReference type="EMBL" id="WSEL01000009">
    <property type="protein sequence ID" value="MVQ31207.1"/>
    <property type="molecule type" value="Genomic_DNA"/>
</dbReference>
<feature type="transmembrane region" description="Helical" evidence="1">
    <location>
        <begin position="129"/>
        <end position="150"/>
    </location>
</feature>
<dbReference type="AlphaFoldDB" id="A0A6N8IWJ4"/>
<name>A0A6N8IWJ4_9BURK</name>
<feature type="transmembrane region" description="Helical" evidence="1">
    <location>
        <begin position="92"/>
        <end position="109"/>
    </location>
</feature>
<reference evidence="2 3" key="1">
    <citation type="submission" date="2019-12" db="EMBL/GenBank/DDBJ databases">
        <authorList>
            <person name="Huq M.A."/>
        </authorList>
    </citation>
    <scope>NUCLEOTIDE SEQUENCE [LARGE SCALE GENOMIC DNA]</scope>
    <source>
        <strain evidence="2 3">MAH-25</strain>
    </source>
</reference>
<keyword evidence="3" id="KW-1185">Reference proteome</keyword>
<proteinExistence type="predicted"/>
<keyword evidence="1" id="KW-0812">Transmembrane</keyword>